<sequence length="357" mass="38591">MPPEHGPESCPSQPNHLGEERPRVNGVIANIRENDGDISPLDITEGGQLVETGSNDEGDHDFISQVGVVEDGGVLDTGADGETTPGNGNLPNGNGQANHLYLNGEDAMESVADSQFGDAESNGDIGNDAASLWNDSDASTLNELLDRYGGEEWFANPARMREIDEANTAHQQWLLRQLTEAGMRQRAAGFAYPTIDNPQSLNGNGHEGSDSGEISPSIRPTAFLGSLIAENRRIPTGIDPTILFDSDSDKDQGNGGPFSVPGQIWEDPPSNEQNVSMVEERRVVFHGSEVHYPPVFDEDSDENKENVPPQPEPRLVNNSNVLDENSSTRAAPSRFDPAPRNHISFGPLQPRPSWANE</sequence>
<evidence type="ECO:0000313" key="3">
    <source>
        <dbReference type="Proteomes" id="UP001219355"/>
    </source>
</evidence>
<dbReference type="Proteomes" id="UP001219355">
    <property type="component" value="Chromosome 2"/>
</dbReference>
<reference evidence="2" key="1">
    <citation type="submission" date="2023-03" db="EMBL/GenBank/DDBJ databases">
        <title>Emydomyces testavorans Genome Sequence.</title>
        <authorList>
            <person name="Hoyer L."/>
        </authorList>
    </citation>
    <scope>NUCLEOTIDE SEQUENCE</scope>
    <source>
        <strain evidence="2">16-2883</strain>
    </source>
</reference>
<proteinExistence type="predicted"/>
<feature type="region of interest" description="Disordered" evidence="1">
    <location>
        <begin position="245"/>
        <end position="271"/>
    </location>
</feature>
<dbReference type="AlphaFoldDB" id="A0AAF0IJG9"/>
<feature type="compositionally biased region" description="Polar residues" evidence="1">
    <location>
        <begin position="316"/>
        <end position="330"/>
    </location>
</feature>
<evidence type="ECO:0000256" key="1">
    <source>
        <dbReference type="SAM" id="MobiDB-lite"/>
    </source>
</evidence>
<organism evidence="2 3">
    <name type="scientific">Emydomyces testavorans</name>
    <dbReference type="NCBI Taxonomy" id="2070801"/>
    <lineage>
        <taxon>Eukaryota</taxon>
        <taxon>Fungi</taxon>
        <taxon>Dikarya</taxon>
        <taxon>Ascomycota</taxon>
        <taxon>Pezizomycotina</taxon>
        <taxon>Eurotiomycetes</taxon>
        <taxon>Eurotiomycetidae</taxon>
        <taxon>Onygenales</taxon>
        <taxon>Nannizziopsiaceae</taxon>
        <taxon>Emydomyces</taxon>
    </lineage>
</organism>
<accession>A0AAF0IJG9</accession>
<name>A0AAF0IJG9_9EURO</name>
<gene>
    <name evidence="2" type="ORF">PRK78_004370</name>
</gene>
<dbReference type="EMBL" id="CP120628">
    <property type="protein sequence ID" value="WEW58902.1"/>
    <property type="molecule type" value="Genomic_DNA"/>
</dbReference>
<evidence type="ECO:0000313" key="2">
    <source>
        <dbReference type="EMBL" id="WEW58902.1"/>
    </source>
</evidence>
<protein>
    <submittedName>
        <fullName evidence="2">Uncharacterized protein</fullName>
    </submittedName>
</protein>
<feature type="region of interest" description="Disordered" evidence="1">
    <location>
        <begin position="1"/>
        <end position="24"/>
    </location>
</feature>
<feature type="region of interest" description="Disordered" evidence="1">
    <location>
        <begin position="292"/>
        <end position="357"/>
    </location>
</feature>
<feature type="region of interest" description="Disordered" evidence="1">
    <location>
        <begin position="194"/>
        <end position="214"/>
    </location>
</feature>
<keyword evidence="3" id="KW-1185">Reference proteome</keyword>